<feature type="domain" description="Peptidase M16 N-terminal" evidence="5">
    <location>
        <begin position="509"/>
        <end position="637"/>
    </location>
</feature>
<evidence type="ECO:0000256" key="3">
    <source>
        <dbReference type="RuleBase" id="RU004447"/>
    </source>
</evidence>
<protein>
    <submittedName>
        <fullName evidence="7">Peptidase M16</fullName>
    </submittedName>
</protein>
<dbReference type="PANTHER" id="PTHR11851:SF49">
    <property type="entry name" value="MITOCHONDRIAL-PROCESSING PEPTIDASE SUBUNIT ALPHA"/>
    <property type="match status" value="1"/>
</dbReference>
<evidence type="ECO:0000256" key="2">
    <source>
        <dbReference type="ARBA" id="ARBA00007261"/>
    </source>
</evidence>
<evidence type="ECO:0000256" key="4">
    <source>
        <dbReference type="SAM" id="SignalP"/>
    </source>
</evidence>
<dbReference type="Pfam" id="PF05193">
    <property type="entry name" value="Peptidase_M16_C"/>
    <property type="match status" value="2"/>
</dbReference>
<organism evidence="7 8">
    <name type="scientific">Myroides marinus</name>
    <dbReference type="NCBI Taxonomy" id="703342"/>
    <lineage>
        <taxon>Bacteria</taxon>
        <taxon>Pseudomonadati</taxon>
        <taxon>Bacteroidota</taxon>
        <taxon>Flavobacteriia</taxon>
        <taxon>Flavobacteriales</taxon>
        <taxon>Flavobacteriaceae</taxon>
        <taxon>Myroides</taxon>
    </lineage>
</organism>
<comment type="similarity">
    <text evidence="2 3">Belongs to the peptidase M16 family.</text>
</comment>
<keyword evidence="4" id="KW-0732">Signal</keyword>
<dbReference type="Gene3D" id="3.30.830.10">
    <property type="entry name" value="Metalloenzyme, LuxS/M16 peptidase-like"/>
    <property type="match status" value="4"/>
</dbReference>
<dbReference type="PANTHER" id="PTHR11851">
    <property type="entry name" value="METALLOPROTEASE"/>
    <property type="match status" value="1"/>
</dbReference>
<comment type="cofactor">
    <cofactor evidence="1">
        <name>Zn(2+)</name>
        <dbReference type="ChEBI" id="CHEBI:29105"/>
    </cofactor>
</comment>
<name>A0A164A6W1_9FLAO</name>
<evidence type="ECO:0000313" key="8">
    <source>
        <dbReference type="Proteomes" id="UP000076630"/>
    </source>
</evidence>
<keyword evidence="8" id="KW-1185">Reference proteome</keyword>
<evidence type="ECO:0000259" key="6">
    <source>
        <dbReference type="Pfam" id="PF05193"/>
    </source>
</evidence>
<sequence length="911" mass="102753">MKRIVYTLLFALTISAANYSFAQQKSKPTFVTTVEDIKEYKLSNGLKVLLLPDATQSNLIVNIVYNVGSKHEGYGEKGMAHLLEHMLFKSTKNLGDIKKMISDKGGRANGTTWYDRTNYYEIFAASDENLAWALQMEADRMVNATILQEDLDKEFSVVRNEFEIGENNPTGVLMERTINTAYLWHNYGLSTIGSKEDIERVKTPQLKRFYEKYYQPDNATLVIAGKFDEAKALKYIEDYFSVIPKPTRVLDEIFTVEPAQDGEKYVEVKRAGDSQHINMLYHAASFADKDYAALSALESILTNDPSGYLYKELVETKKVSSIWAFNPTVRDAGFVLFNFDVPNDRNLDTTLKDVKVALAKIGTINYTQEDLDRAKTNILKGLENIKNNTLGYTINLTEIIGAGDYRLANLYRDNVENLKLEDINRVAKKYFRENNRTVGMFIPTKGEERVKADEFQNKDIKALVENYKGREASAELRPFEASIANLQKNYSTNKLQNGLKYGVIDKDIKGEKVQISMTLPVGNQKDLLNKQYIGEVAANLLTAGTTTMTKQQIKDKLDQLKSSVSVRFGGQSFYINVSSYRNSIDETMAILKDVLTNPVFPESELEKLKLETVTALEAELSDPQSIAFNKLSQLTSKEEKGSIYYSPSTQEDIDGYKNVKTADIKAFYKDFFGVNNGVATVIGMSDKAATDKLFESTFANFISKAKYEKATPNYVETKQDKQLFETPDKENAVAVGKLNFKMNRSNPDYAALTFVNEVMGGGFMTARIPQRLREKEGISYGAGTSLSVPTDPKRDDSAWMIYAFLNPTKRGDVEKAINEEFNKLVTSGITEEELKANKSSWVSTRQTNLGLDGYLISLSSQFLQYDIPFSEYEKLNAEIEKLTVKQVNDAAKKYLQPSKFTTIYAGDFTKK</sequence>
<gene>
    <name evidence="7" type="ORF">AV926_05755</name>
</gene>
<dbReference type="Pfam" id="PF00675">
    <property type="entry name" value="Peptidase_M16"/>
    <property type="match status" value="2"/>
</dbReference>
<evidence type="ECO:0000259" key="5">
    <source>
        <dbReference type="Pfam" id="PF00675"/>
    </source>
</evidence>
<evidence type="ECO:0000256" key="1">
    <source>
        <dbReference type="ARBA" id="ARBA00001947"/>
    </source>
</evidence>
<dbReference type="InterPro" id="IPR011249">
    <property type="entry name" value="Metalloenz_LuxS/M16"/>
</dbReference>
<dbReference type="Proteomes" id="UP000076630">
    <property type="component" value="Unassembled WGS sequence"/>
</dbReference>
<dbReference type="InterPro" id="IPR001431">
    <property type="entry name" value="Pept_M16_Zn_BS"/>
</dbReference>
<feature type="chain" id="PRO_5007848543" evidence="4">
    <location>
        <begin position="23"/>
        <end position="911"/>
    </location>
</feature>
<dbReference type="EMBL" id="LQNU01000041">
    <property type="protein sequence ID" value="KZE83050.1"/>
    <property type="molecule type" value="Genomic_DNA"/>
</dbReference>
<feature type="signal peptide" evidence="4">
    <location>
        <begin position="1"/>
        <end position="22"/>
    </location>
</feature>
<feature type="domain" description="Peptidase M16 C-terminal" evidence="6">
    <location>
        <begin position="661"/>
        <end position="839"/>
    </location>
</feature>
<dbReference type="GO" id="GO:0004222">
    <property type="term" value="F:metalloendopeptidase activity"/>
    <property type="evidence" value="ECO:0007669"/>
    <property type="project" value="InterPro"/>
</dbReference>
<feature type="domain" description="Peptidase M16 C-terminal" evidence="6">
    <location>
        <begin position="205"/>
        <end position="377"/>
    </location>
</feature>
<dbReference type="InterPro" id="IPR011765">
    <property type="entry name" value="Pept_M16_N"/>
</dbReference>
<dbReference type="OrthoDB" id="9811314at2"/>
<evidence type="ECO:0000313" key="7">
    <source>
        <dbReference type="EMBL" id="KZE83050.1"/>
    </source>
</evidence>
<feature type="domain" description="Peptidase M16 N-terminal" evidence="5">
    <location>
        <begin position="49"/>
        <end position="193"/>
    </location>
</feature>
<dbReference type="InterPro" id="IPR050361">
    <property type="entry name" value="MPP/UQCRC_Complex"/>
</dbReference>
<dbReference type="InterPro" id="IPR007863">
    <property type="entry name" value="Peptidase_M16_C"/>
</dbReference>
<dbReference type="GO" id="GO:0046872">
    <property type="term" value="F:metal ion binding"/>
    <property type="evidence" value="ECO:0007669"/>
    <property type="project" value="InterPro"/>
</dbReference>
<reference evidence="7 8" key="1">
    <citation type="submission" date="2016-01" db="EMBL/GenBank/DDBJ databases">
        <title>Whole genome sequencing of Myroides marinus L41.</title>
        <authorList>
            <person name="Hong K.W."/>
        </authorList>
    </citation>
    <scope>NUCLEOTIDE SEQUENCE [LARGE SCALE GENOMIC DNA]</scope>
    <source>
        <strain evidence="7 8">L41</strain>
    </source>
</reference>
<proteinExistence type="inferred from homology"/>
<comment type="caution">
    <text evidence="7">The sequence shown here is derived from an EMBL/GenBank/DDBJ whole genome shotgun (WGS) entry which is preliminary data.</text>
</comment>
<dbReference type="RefSeq" id="WP_038984994.1">
    <property type="nucleotide sequence ID" value="NZ_JWJO01000009.1"/>
</dbReference>
<dbReference type="AlphaFoldDB" id="A0A164A6W1"/>
<dbReference type="PROSITE" id="PS00143">
    <property type="entry name" value="INSULINASE"/>
    <property type="match status" value="1"/>
</dbReference>
<accession>A0A164A6W1</accession>
<dbReference type="GO" id="GO:0006508">
    <property type="term" value="P:proteolysis"/>
    <property type="evidence" value="ECO:0007669"/>
    <property type="project" value="InterPro"/>
</dbReference>
<dbReference type="SUPFAM" id="SSF63411">
    <property type="entry name" value="LuxS/MPP-like metallohydrolase"/>
    <property type="match status" value="4"/>
</dbReference>